<evidence type="ECO:0000256" key="3">
    <source>
        <dbReference type="ARBA" id="ARBA00022448"/>
    </source>
</evidence>
<dbReference type="Proteomes" id="UP000031338">
    <property type="component" value="Unassembled WGS sequence"/>
</dbReference>
<feature type="transmembrane region" description="Helical" evidence="9">
    <location>
        <begin position="323"/>
        <end position="348"/>
    </location>
</feature>
<dbReference type="InterPro" id="IPR051084">
    <property type="entry name" value="H+-coupled_symporters"/>
</dbReference>
<comment type="subcellular location">
    <subcellularLocation>
        <location evidence="1">Cell membrane</location>
        <topology evidence="1">Multi-pass membrane protein</topology>
    </subcellularLocation>
</comment>
<keyword evidence="12" id="KW-1185">Reference proteome</keyword>
<keyword evidence="4" id="KW-1003">Cell membrane</keyword>
<dbReference type="EMBL" id="JRVC01000002">
    <property type="protein sequence ID" value="KHS49056.1"/>
    <property type="molecule type" value="Genomic_DNA"/>
</dbReference>
<dbReference type="InterPro" id="IPR005828">
    <property type="entry name" value="MFS_sugar_transport-like"/>
</dbReference>
<comment type="caution">
    <text evidence="11">The sequence shown here is derived from an EMBL/GenBank/DDBJ whole genome shotgun (WGS) entry which is preliminary data.</text>
</comment>
<evidence type="ECO:0000256" key="4">
    <source>
        <dbReference type="ARBA" id="ARBA00022475"/>
    </source>
</evidence>
<dbReference type="Pfam" id="PF07690">
    <property type="entry name" value="MFS_1"/>
    <property type="match status" value="1"/>
</dbReference>
<keyword evidence="5 9" id="KW-0812">Transmembrane</keyword>
<keyword evidence="8 9" id="KW-0472">Membrane</keyword>
<feature type="transmembrane region" description="Helical" evidence="9">
    <location>
        <begin position="27"/>
        <end position="45"/>
    </location>
</feature>
<dbReference type="SUPFAM" id="SSF103473">
    <property type="entry name" value="MFS general substrate transporter"/>
    <property type="match status" value="1"/>
</dbReference>
<feature type="domain" description="Major facilitator superfamily (MFS) profile" evidence="10">
    <location>
        <begin position="15"/>
        <end position="416"/>
    </location>
</feature>
<evidence type="ECO:0000259" key="10">
    <source>
        <dbReference type="PROSITE" id="PS50850"/>
    </source>
</evidence>
<name>A0A0B9A137_9SPHN</name>
<dbReference type="InterPro" id="IPR020846">
    <property type="entry name" value="MFS_dom"/>
</dbReference>
<dbReference type="InterPro" id="IPR036259">
    <property type="entry name" value="MFS_trans_sf"/>
</dbReference>
<dbReference type="PROSITE" id="PS50850">
    <property type="entry name" value="MFS"/>
    <property type="match status" value="1"/>
</dbReference>
<evidence type="ECO:0000256" key="1">
    <source>
        <dbReference type="ARBA" id="ARBA00004651"/>
    </source>
</evidence>
<feature type="transmembrane region" description="Helical" evidence="9">
    <location>
        <begin position="187"/>
        <end position="207"/>
    </location>
</feature>
<feature type="transmembrane region" description="Helical" evidence="9">
    <location>
        <begin position="51"/>
        <end position="75"/>
    </location>
</feature>
<feature type="transmembrane region" description="Helical" evidence="9">
    <location>
        <begin position="360"/>
        <end position="380"/>
    </location>
</feature>
<evidence type="ECO:0000313" key="12">
    <source>
        <dbReference type="Proteomes" id="UP000031338"/>
    </source>
</evidence>
<dbReference type="RefSeq" id="WP_039331159.1">
    <property type="nucleotide sequence ID" value="NZ_JRVC01000002.1"/>
</dbReference>
<organism evidence="11 12">
    <name type="scientific">Novosphingobium subterraneum</name>
    <dbReference type="NCBI Taxonomy" id="48936"/>
    <lineage>
        <taxon>Bacteria</taxon>
        <taxon>Pseudomonadati</taxon>
        <taxon>Pseudomonadota</taxon>
        <taxon>Alphaproteobacteria</taxon>
        <taxon>Sphingomonadales</taxon>
        <taxon>Sphingomonadaceae</taxon>
        <taxon>Novosphingobium</taxon>
    </lineage>
</organism>
<evidence type="ECO:0000256" key="2">
    <source>
        <dbReference type="ARBA" id="ARBA00008240"/>
    </source>
</evidence>
<feature type="transmembrane region" description="Helical" evidence="9">
    <location>
        <begin position="298"/>
        <end position="317"/>
    </location>
</feature>
<protein>
    <submittedName>
        <fullName evidence="11">General substrate transporter</fullName>
    </submittedName>
</protein>
<evidence type="ECO:0000256" key="7">
    <source>
        <dbReference type="ARBA" id="ARBA00022989"/>
    </source>
</evidence>
<keyword evidence="7 9" id="KW-1133">Transmembrane helix</keyword>
<feature type="transmembrane region" description="Helical" evidence="9">
    <location>
        <begin position="392"/>
        <end position="411"/>
    </location>
</feature>
<dbReference type="STRING" id="48936.NJ75_00489"/>
<dbReference type="Pfam" id="PF00083">
    <property type="entry name" value="Sugar_tr"/>
    <property type="match status" value="1"/>
</dbReference>
<dbReference type="InterPro" id="IPR005829">
    <property type="entry name" value="Sugar_transporter_CS"/>
</dbReference>
<evidence type="ECO:0000256" key="8">
    <source>
        <dbReference type="ARBA" id="ARBA00023136"/>
    </source>
</evidence>
<evidence type="ECO:0000256" key="5">
    <source>
        <dbReference type="ARBA" id="ARBA00022692"/>
    </source>
</evidence>
<dbReference type="PROSITE" id="PS00216">
    <property type="entry name" value="SUGAR_TRANSPORT_1"/>
    <property type="match status" value="1"/>
</dbReference>
<dbReference type="Gene3D" id="1.20.1250.20">
    <property type="entry name" value="MFS general substrate transporter like domains"/>
    <property type="match status" value="2"/>
</dbReference>
<dbReference type="FunFam" id="1.20.1250.20:FF:000001">
    <property type="entry name" value="Dicarboxylate MFS transporter"/>
    <property type="match status" value="1"/>
</dbReference>
<dbReference type="PANTHER" id="PTHR43528:SF3">
    <property type="entry name" value="CITRATE-PROTON SYMPORTER"/>
    <property type="match status" value="1"/>
</dbReference>
<feature type="transmembrane region" description="Helical" evidence="9">
    <location>
        <begin position="228"/>
        <end position="250"/>
    </location>
</feature>
<feature type="transmembrane region" description="Helical" evidence="9">
    <location>
        <begin position="87"/>
        <end position="111"/>
    </location>
</feature>
<evidence type="ECO:0000313" key="11">
    <source>
        <dbReference type="EMBL" id="KHS49056.1"/>
    </source>
</evidence>
<keyword evidence="3" id="KW-0813">Transport</keyword>
<dbReference type="GO" id="GO:0015293">
    <property type="term" value="F:symporter activity"/>
    <property type="evidence" value="ECO:0007669"/>
    <property type="project" value="UniProtKB-KW"/>
</dbReference>
<dbReference type="PROSITE" id="PS00217">
    <property type="entry name" value="SUGAR_TRANSPORT_2"/>
    <property type="match status" value="1"/>
</dbReference>
<dbReference type="InterPro" id="IPR011701">
    <property type="entry name" value="MFS"/>
</dbReference>
<accession>A0A0B9A137</accession>
<comment type="similarity">
    <text evidence="2">Belongs to the major facilitator superfamily. Metabolite:H+ Symporter (MHS) family (TC 2.A.1.6) family.</text>
</comment>
<sequence length="424" mass="45093">MSGHTVEERKLARRAVIAATTGNALEFYDFITFSFFAIQIGKVFFPSEDPFVSLMASLATFGVGFIGRPLGAWAIGAWADRHGRKPAMLMSMTLMGVSVAVLALTPSYAAIGAVAPVVVVLARLLQGFALGGEVGSATTYMLETAQDHRRGWSISWQGASQAIASSAGSLVGLCLSLALTPDQLTAWGWRVALLLGTVIVPFSLWIRRSLPETIHAPDHLPTGHVPAGVWRTVILGMMMISGATIATYLFNYMATYGQNTLGYSASISLGSTLAVNVARFFAILLGGWMSDRFGRRPLMIWPTLAFTLAIVPAYITLTNAHDPAMFIAVNGLLAFVSTLPSGAVYAAIAESLPKASRARTFALVYALPVTFLGGSTQLVITWLLKVTGNPMAVAWYMVSAAAVALLAMALMHESAPRRTQAASA</sequence>
<reference evidence="11 12" key="1">
    <citation type="submission" date="2014-10" db="EMBL/GenBank/DDBJ databases">
        <title>Draft genome sequence of Novosphingobium subterraneum DSM 12447.</title>
        <authorList>
            <person name="Gan H.M."/>
            <person name="Gan H.Y."/>
            <person name="Savka M.A."/>
        </authorList>
    </citation>
    <scope>NUCLEOTIDE SEQUENCE [LARGE SCALE GENOMIC DNA]</scope>
    <source>
        <strain evidence="11 12">DSM 12447</strain>
    </source>
</reference>
<gene>
    <name evidence="11" type="ORF">NJ75_00489</name>
</gene>
<dbReference type="PANTHER" id="PTHR43528">
    <property type="entry name" value="ALPHA-KETOGLUTARATE PERMEASE"/>
    <property type="match status" value="1"/>
</dbReference>
<evidence type="ECO:0000256" key="6">
    <source>
        <dbReference type="ARBA" id="ARBA00022847"/>
    </source>
</evidence>
<evidence type="ECO:0000256" key="9">
    <source>
        <dbReference type="SAM" id="Phobius"/>
    </source>
</evidence>
<dbReference type="GO" id="GO:0005886">
    <property type="term" value="C:plasma membrane"/>
    <property type="evidence" value="ECO:0007669"/>
    <property type="project" value="UniProtKB-SubCell"/>
</dbReference>
<keyword evidence="6" id="KW-0769">Symport</keyword>
<feature type="transmembrane region" description="Helical" evidence="9">
    <location>
        <begin position="262"/>
        <end position="286"/>
    </location>
</feature>
<dbReference type="PATRIC" id="fig|48936.3.peg.499"/>
<proteinExistence type="inferred from homology"/>
<dbReference type="AlphaFoldDB" id="A0A0B9A137"/>